<dbReference type="InterPro" id="IPR003607">
    <property type="entry name" value="HD/PDEase_dom"/>
</dbReference>
<dbReference type="InterPro" id="IPR007685">
    <property type="entry name" value="RelA_SpoT"/>
</dbReference>
<dbReference type="Proteomes" id="UP000834106">
    <property type="component" value="Chromosome 17"/>
</dbReference>
<dbReference type="PANTHER" id="PTHR21262:SF0">
    <property type="entry name" value="GTP DIPHOSPHOKINASE RSH3, CHLOROPLASTIC-RELATED"/>
    <property type="match status" value="1"/>
</dbReference>
<dbReference type="GO" id="GO:0008728">
    <property type="term" value="F:GTP diphosphokinase activity"/>
    <property type="evidence" value="ECO:0007669"/>
    <property type="project" value="UniProtKB-EC"/>
</dbReference>
<dbReference type="GO" id="GO:0005525">
    <property type="term" value="F:GTP binding"/>
    <property type="evidence" value="ECO:0007669"/>
    <property type="project" value="UniProtKB-KW"/>
</dbReference>
<keyword evidence="3" id="KW-0346">Stress response</keyword>
<evidence type="ECO:0000259" key="6">
    <source>
        <dbReference type="PROSITE" id="PS51831"/>
    </source>
</evidence>
<keyword evidence="5" id="KW-0694">RNA-binding</keyword>
<evidence type="ECO:0000256" key="5">
    <source>
        <dbReference type="PROSITE-ProRule" id="PRU00182"/>
    </source>
</evidence>
<dbReference type="Gene3D" id="3.30.460.10">
    <property type="entry name" value="Beta Polymerase, domain 2"/>
    <property type="match status" value="1"/>
</dbReference>
<dbReference type="AlphaFoldDB" id="A0AAD2A7I3"/>
<name>A0AAD2A7I3_9LAMI</name>
<dbReference type="CDD" id="cd00077">
    <property type="entry name" value="HDc"/>
    <property type="match status" value="1"/>
</dbReference>
<dbReference type="EMBL" id="OU503052">
    <property type="protein sequence ID" value="CAI9779947.1"/>
    <property type="molecule type" value="Genomic_DNA"/>
</dbReference>
<evidence type="ECO:0000313" key="7">
    <source>
        <dbReference type="EMBL" id="CAI9779947.1"/>
    </source>
</evidence>
<evidence type="ECO:0000256" key="4">
    <source>
        <dbReference type="ARBA" id="ARBA00023134"/>
    </source>
</evidence>
<dbReference type="Pfam" id="PF13328">
    <property type="entry name" value="HD_4"/>
    <property type="match status" value="1"/>
</dbReference>
<dbReference type="PANTHER" id="PTHR21262">
    <property type="entry name" value="GUANOSINE-3',5'-BIS DIPHOSPHATE 3'-PYROPHOSPHOHYDROLASE"/>
    <property type="match status" value="1"/>
</dbReference>
<reference evidence="7" key="1">
    <citation type="submission" date="2023-05" db="EMBL/GenBank/DDBJ databases">
        <authorList>
            <person name="Huff M."/>
        </authorList>
    </citation>
    <scope>NUCLEOTIDE SEQUENCE</scope>
</reference>
<dbReference type="InterPro" id="IPR043519">
    <property type="entry name" value="NT_sf"/>
</dbReference>
<dbReference type="FunFam" id="1.10.3210.10:FF:000001">
    <property type="entry name" value="GTP pyrophosphokinase RelA"/>
    <property type="match status" value="1"/>
</dbReference>
<keyword evidence="8" id="KW-1185">Reference proteome</keyword>
<dbReference type="GO" id="GO:0003723">
    <property type="term" value="F:RNA binding"/>
    <property type="evidence" value="ECO:0007669"/>
    <property type="project" value="UniProtKB-KW"/>
</dbReference>
<keyword evidence="4" id="KW-0342">GTP-binding</keyword>
<protein>
    <recommendedName>
        <fullName evidence="2">GTP diphosphokinase</fullName>
        <ecNumber evidence="2">2.7.6.5</ecNumber>
    </recommendedName>
</protein>
<dbReference type="SUPFAM" id="SSF109604">
    <property type="entry name" value="HD-domain/PDEase-like"/>
    <property type="match status" value="1"/>
</dbReference>
<dbReference type="InterPro" id="IPR006674">
    <property type="entry name" value="HD_domain"/>
</dbReference>
<sequence>MISSSYSGGSEESGSLWLDKAEELSSSFRYTSLKRDQLHHSPVSVFQGPTTSTIGSSSRSSPVRISGDLHSIRYGSTGSFGRFVTRALNSFVDYDSSPTGFDVKHFDPFVSSNVLVDELTFNLEDNFIELDIPPYAKDLLYDAQSRHVIFRDDFVIKAFYEAEKAHRGQMRESGHPYLQHCVETAALLATIGANSTVVAAGLLHDTVDDSFMTYDYISKTFGAGVSDLVEGVSKLSQLSKLARDNNTASKSVEADRLHTMFLAMADARAVLIKLADRLHNMMTLDALPIIKQQRFAKETLEIFVPLANRLGISTWKEQLENLCFKHLNPDQYQELSSKLVKSFDEAMITSADYILHPKCNGYQSLHTVVRGESVVPLEVQIRTKEMHLQAEYGFAAHWRYKEGDCKHSSFILQMVEWARWVITWQCEAMKKDSSSIGFVESLKPPCTFPIHTEGCPFSCRPQCASDGPIFVIMIENEKMSVQEFPANSSVMDLLGRAGQGSSRWTPYGFPLKEELRPRLNHEQVNDPTCKLKMGDVVELTPAIPDKSLTECREEIQRMYNRGVTMSSAVPAASTRKRCCAETCHLSTNISMIKIPASPLEEFPILSNANSYGATDALLPLCIGLDDVCLYGYNQSRKHHRLHSLEEVAGSLSLKGLRWRGEGWGSHRESEGGGREGTRQEHRWWRQSCILGGGGRMPFFEGGRGGRGEGWGSHRESDEVVEKAGTEMVEAEYWKGYWANLT</sequence>
<accession>A0AAD2A7I3</accession>
<keyword evidence="4" id="KW-0547">Nucleotide-binding</keyword>
<dbReference type="GO" id="GO:0015969">
    <property type="term" value="P:guanosine tetraphosphate metabolic process"/>
    <property type="evidence" value="ECO:0007669"/>
    <property type="project" value="InterPro"/>
</dbReference>
<dbReference type="SUPFAM" id="SSF81301">
    <property type="entry name" value="Nucleotidyltransferase"/>
    <property type="match status" value="1"/>
</dbReference>
<dbReference type="PROSITE" id="PS51831">
    <property type="entry name" value="HD"/>
    <property type="match status" value="1"/>
</dbReference>
<gene>
    <name evidence="7" type="ORF">FPE_LOCUS27377</name>
</gene>
<dbReference type="Pfam" id="PF04607">
    <property type="entry name" value="RelA_SpoT"/>
    <property type="match status" value="1"/>
</dbReference>
<dbReference type="Gene3D" id="1.10.3210.10">
    <property type="entry name" value="Hypothetical protein af1432"/>
    <property type="match status" value="1"/>
</dbReference>
<dbReference type="GO" id="GO:0009507">
    <property type="term" value="C:chloroplast"/>
    <property type="evidence" value="ECO:0007669"/>
    <property type="project" value="TreeGrafter"/>
</dbReference>
<dbReference type="PROSITE" id="PS50889">
    <property type="entry name" value="S4"/>
    <property type="match status" value="1"/>
</dbReference>
<evidence type="ECO:0000256" key="2">
    <source>
        <dbReference type="ARBA" id="ARBA00013251"/>
    </source>
</evidence>
<dbReference type="CDD" id="cd05399">
    <property type="entry name" value="NT_Rel-Spo_like"/>
    <property type="match status" value="1"/>
</dbReference>
<feature type="domain" description="HD" evidence="6">
    <location>
        <begin position="177"/>
        <end position="281"/>
    </location>
</feature>
<evidence type="ECO:0000313" key="8">
    <source>
        <dbReference type="Proteomes" id="UP000834106"/>
    </source>
</evidence>
<dbReference type="EC" id="2.7.6.5" evidence="2"/>
<evidence type="ECO:0000256" key="3">
    <source>
        <dbReference type="ARBA" id="ARBA00023016"/>
    </source>
</evidence>
<dbReference type="SMART" id="SM00954">
    <property type="entry name" value="RelA_SpoT"/>
    <property type="match status" value="1"/>
</dbReference>
<proteinExistence type="inferred from homology"/>
<comment type="similarity">
    <text evidence="1">Belongs to the RelA/SpoT family.</text>
</comment>
<evidence type="ECO:0000256" key="1">
    <source>
        <dbReference type="ARBA" id="ARBA00007476"/>
    </source>
</evidence>
<dbReference type="SMART" id="SM00471">
    <property type="entry name" value="HDc"/>
    <property type="match status" value="1"/>
</dbReference>
<organism evidence="7 8">
    <name type="scientific">Fraxinus pennsylvanica</name>
    <dbReference type="NCBI Taxonomy" id="56036"/>
    <lineage>
        <taxon>Eukaryota</taxon>
        <taxon>Viridiplantae</taxon>
        <taxon>Streptophyta</taxon>
        <taxon>Embryophyta</taxon>
        <taxon>Tracheophyta</taxon>
        <taxon>Spermatophyta</taxon>
        <taxon>Magnoliopsida</taxon>
        <taxon>eudicotyledons</taxon>
        <taxon>Gunneridae</taxon>
        <taxon>Pentapetalae</taxon>
        <taxon>asterids</taxon>
        <taxon>lamiids</taxon>
        <taxon>Lamiales</taxon>
        <taxon>Oleaceae</taxon>
        <taxon>Oleeae</taxon>
        <taxon>Fraxinus</taxon>
    </lineage>
</organism>